<dbReference type="Proteomes" id="UP000308199">
    <property type="component" value="Unassembled WGS sequence"/>
</dbReference>
<protein>
    <submittedName>
        <fullName evidence="2">Uncharacterized protein</fullName>
    </submittedName>
</protein>
<proteinExistence type="predicted"/>
<name>A0A4S4LH46_9AGAM</name>
<feature type="region of interest" description="Disordered" evidence="1">
    <location>
        <begin position="71"/>
        <end position="90"/>
    </location>
</feature>
<comment type="caution">
    <text evidence="2">The sequence shown here is derived from an EMBL/GenBank/DDBJ whole genome shotgun (WGS) entry which is preliminary data.</text>
</comment>
<feature type="region of interest" description="Disordered" evidence="1">
    <location>
        <begin position="380"/>
        <end position="427"/>
    </location>
</feature>
<sequence length="492" mass="54863">MSYFTPPPTAGVSWSQTVHHPRTSHSASPMQSMGPGPGAPLPTPSPSNVPQHPNMHNPMFAMMAMMQQMQSLPQNYPQQPAQPQLSTPALEPQMPVPQASDNSLIAQILYEQTKRGLTYKAALESLHGHNGIAAYAWKDYFLENKQVVDDLVNKLKIQASVAARVKPESQDVSRVRDSHHRDRQEIKRRRSYSREAVPRKEKLTEAMSAPVVKVKIEKDTTDRKLKAKAKTFENEGSSRRTLNSLSSTPSQSLLALIPSGVPIDPYTGLPAAPPRSPSPPVANPGQKYTDQDDIFFFKRIAYDLARNPDLSKANLCDILAEKAPHHSALSWRTYWVRKEDVADKMVLLTQLDEEDRKEVIRSWKTGKSVSANGVTYPRKAPKVTYKESSSSESSRSVSESAYSDGDSDNGDEDAVGSTDDDEELGEAGSPFTIAEIRALAKYIVTVHEYWYDGHKEWGTFCSAHTQRTPASWKEFYRRRATGTYSDDMSILS</sequence>
<organism evidence="2 3">
    <name type="scientific">Phellinidium pouzarii</name>
    <dbReference type="NCBI Taxonomy" id="167371"/>
    <lineage>
        <taxon>Eukaryota</taxon>
        <taxon>Fungi</taxon>
        <taxon>Dikarya</taxon>
        <taxon>Basidiomycota</taxon>
        <taxon>Agaricomycotina</taxon>
        <taxon>Agaricomycetes</taxon>
        <taxon>Hymenochaetales</taxon>
        <taxon>Hymenochaetaceae</taxon>
        <taxon>Phellinidium</taxon>
    </lineage>
</organism>
<feature type="compositionally biased region" description="Polar residues" evidence="1">
    <location>
        <begin position="12"/>
        <end position="31"/>
    </location>
</feature>
<feature type="compositionally biased region" description="Pro residues" evidence="1">
    <location>
        <begin position="37"/>
        <end position="47"/>
    </location>
</feature>
<feature type="compositionally biased region" description="Low complexity" evidence="1">
    <location>
        <begin position="387"/>
        <end position="400"/>
    </location>
</feature>
<accession>A0A4S4LH46</accession>
<feature type="region of interest" description="Disordered" evidence="1">
    <location>
        <begin position="1"/>
        <end position="56"/>
    </location>
</feature>
<evidence type="ECO:0000313" key="3">
    <source>
        <dbReference type="Proteomes" id="UP000308199"/>
    </source>
</evidence>
<feature type="region of interest" description="Disordered" evidence="1">
    <location>
        <begin position="265"/>
        <end position="287"/>
    </location>
</feature>
<keyword evidence="3" id="KW-1185">Reference proteome</keyword>
<feature type="compositionally biased region" description="Acidic residues" evidence="1">
    <location>
        <begin position="405"/>
        <end position="425"/>
    </location>
</feature>
<reference evidence="2 3" key="1">
    <citation type="submission" date="2019-02" db="EMBL/GenBank/DDBJ databases">
        <title>Genome sequencing of the rare red list fungi Phellinidium pouzarii.</title>
        <authorList>
            <person name="Buettner E."/>
            <person name="Kellner H."/>
        </authorList>
    </citation>
    <scope>NUCLEOTIDE SEQUENCE [LARGE SCALE GENOMIC DNA]</scope>
    <source>
        <strain evidence="2 3">DSM 108285</strain>
    </source>
</reference>
<dbReference type="OrthoDB" id="3254680at2759"/>
<dbReference type="AlphaFoldDB" id="A0A4S4LH46"/>
<feature type="compositionally biased region" description="Low complexity" evidence="1">
    <location>
        <begin position="71"/>
        <end position="84"/>
    </location>
</feature>
<dbReference type="EMBL" id="SGPK01000018">
    <property type="protein sequence ID" value="THH11199.1"/>
    <property type="molecule type" value="Genomic_DNA"/>
</dbReference>
<feature type="region of interest" description="Disordered" evidence="1">
    <location>
        <begin position="166"/>
        <end position="199"/>
    </location>
</feature>
<evidence type="ECO:0000256" key="1">
    <source>
        <dbReference type="SAM" id="MobiDB-lite"/>
    </source>
</evidence>
<feature type="compositionally biased region" description="Basic and acidic residues" evidence="1">
    <location>
        <begin position="166"/>
        <end position="185"/>
    </location>
</feature>
<evidence type="ECO:0000313" key="2">
    <source>
        <dbReference type="EMBL" id="THH11199.1"/>
    </source>
</evidence>
<gene>
    <name evidence="2" type="ORF">EW145_g823</name>
</gene>
<feature type="compositionally biased region" description="Pro residues" evidence="1">
    <location>
        <begin position="271"/>
        <end position="282"/>
    </location>
</feature>